<dbReference type="GeneID" id="14906235"/>
<reference evidence="1 2" key="1">
    <citation type="submission" date="2011-07" db="EMBL/GenBank/DDBJ databases">
        <authorList>
            <person name="Coyne R."/>
            <person name="Brami D."/>
            <person name="Johnson J."/>
            <person name="Hostetler J."/>
            <person name="Hannick L."/>
            <person name="Clark T."/>
            <person name="Cassidy-Hanley D."/>
            <person name="Inman J."/>
        </authorList>
    </citation>
    <scope>NUCLEOTIDE SEQUENCE [LARGE SCALE GENOMIC DNA]</scope>
    <source>
        <strain evidence="1 2">G5</strain>
    </source>
</reference>
<sequence length="149" mass="17951">MHSYCSPAKSYTPYLRRSSVSTSYLTRNPYITTQSFSVLSPPPLRQEWTEYQPVEKKYISYVPEVKVDYKPVERVYKDYVEIKHVTNYEPVKRLEKRTQYVKVNNYDEYIDYVPRQYSYISKSPNPINLRESRYISNRQIGSYIPYKNI</sequence>
<proteinExistence type="predicted"/>
<dbReference type="eggNOG" id="ENOG502STGF">
    <property type="taxonomic scope" value="Eukaryota"/>
</dbReference>
<dbReference type="InterPro" id="IPR021258">
    <property type="entry name" value="Epiplasmin"/>
</dbReference>
<accession>G0QXD5</accession>
<dbReference type="Proteomes" id="UP000008983">
    <property type="component" value="Unassembled WGS sequence"/>
</dbReference>
<dbReference type="RefSeq" id="XP_004031359.1">
    <property type="nucleotide sequence ID" value="XM_004031311.1"/>
</dbReference>
<dbReference type="InParanoid" id="G0QXD5"/>
<evidence type="ECO:0000313" key="1">
    <source>
        <dbReference type="EMBL" id="EGR30123.1"/>
    </source>
</evidence>
<dbReference type="Pfam" id="PF10992">
    <property type="entry name" value="Epiplasmin"/>
    <property type="match status" value="1"/>
</dbReference>
<evidence type="ECO:0000313" key="2">
    <source>
        <dbReference type="Proteomes" id="UP000008983"/>
    </source>
</evidence>
<organism evidence="1 2">
    <name type="scientific">Ichthyophthirius multifiliis</name>
    <name type="common">White spot disease agent</name>
    <name type="synonym">Ich</name>
    <dbReference type="NCBI Taxonomy" id="5932"/>
    <lineage>
        <taxon>Eukaryota</taxon>
        <taxon>Sar</taxon>
        <taxon>Alveolata</taxon>
        <taxon>Ciliophora</taxon>
        <taxon>Intramacronucleata</taxon>
        <taxon>Oligohymenophorea</taxon>
        <taxon>Hymenostomatida</taxon>
        <taxon>Ophryoglenina</taxon>
        <taxon>Ichthyophthirius</taxon>
    </lineage>
</organism>
<gene>
    <name evidence="1" type="ORF">IMG5_141460</name>
</gene>
<dbReference type="EMBL" id="GL984061">
    <property type="protein sequence ID" value="EGR30123.1"/>
    <property type="molecule type" value="Genomic_DNA"/>
</dbReference>
<name>G0QXD5_ICHMU</name>
<dbReference type="AlphaFoldDB" id="G0QXD5"/>
<protein>
    <submittedName>
        <fullName evidence="1">Uncharacterized protein</fullName>
    </submittedName>
</protein>
<dbReference type="OrthoDB" id="287915at2759"/>
<keyword evidence="2" id="KW-1185">Reference proteome</keyword>